<dbReference type="EMBL" id="JASJQH010000453">
    <property type="protein sequence ID" value="KAK9764305.1"/>
    <property type="molecule type" value="Genomic_DNA"/>
</dbReference>
<dbReference type="Pfam" id="PF22890">
    <property type="entry name" value="TPR_EMC2"/>
    <property type="match status" value="1"/>
</dbReference>
<evidence type="ECO:0000313" key="5">
    <source>
        <dbReference type="EMBL" id="KAK9764305.1"/>
    </source>
</evidence>
<evidence type="ECO:0000256" key="1">
    <source>
        <dbReference type="ARBA" id="ARBA00022737"/>
    </source>
</evidence>
<keyword evidence="6" id="KW-1185">Reference proteome</keyword>
<dbReference type="SUPFAM" id="SSF48452">
    <property type="entry name" value="TPR-like"/>
    <property type="match status" value="1"/>
</dbReference>
<evidence type="ECO:0000256" key="3">
    <source>
        <dbReference type="RuleBase" id="RU367091"/>
    </source>
</evidence>
<protein>
    <recommendedName>
        <fullName evidence="3">ER membrane protein complex subunit 2</fullName>
    </recommendedName>
</protein>
<evidence type="ECO:0000256" key="2">
    <source>
        <dbReference type="ARBA" id="ARBA00022803"/>
    </source>
</evidence>
<comment type="subunit">
    <text evidence="3">Component of the ER membrane protein complex (EMC).</text>
</comment>
<reference evidence="5 6" key="1">
    <citation type="submission" date="2023-04" db="EMBL/GenBank/DDBJ databases">
        <title>Genome of Basidiobolus ranarum AG-B5.</title>
        <authorList>
            <person name="Stajich J.E."/>
            <person name="Carter-House D."/>
            <person name="Gryganskyi A."/>
        </authorList>
    </citation>
    <scope>NUCLEOTIDE SEQUENCE [LARGE SCALE GENOMIC DNA]</scope>
    <source>
        <strain evidence="5 6">AG-B5</strain>
    </source>
</reference>
<organism evidence="5 6">
    <name type="scientific">Basidiobolus ranarum</name>
    <dbReference type="NCBI Taxonomy" id="34480"/>
    <lineage>
        <taxon>Eukaryota</taxon>
        <taxon>Fungi</taxon>
        <taxon>Fungi incertae sedis</taxon>
        <taxon>Zoopagomycota</taxon>
        <taxon>Entomophthoromycotina</taxon>
        <taxon>Basidiobolomycetes</taxon>
        <taxon>Basidiobolales</taxon>
        <taxon>Basidiobolaceae</taxon>
        <taxon>Basidiobolus</taxon>
    </lineage>
</organism>
<evidence type="ECO:0000313" key="6">
    <source>
        <dbReference type="Proteomes" id="UP001479436"/>
    </source>
</evidence>
<comment type="function">
    <text evidence="3">Part of the endoplasmic reticulum membrane protein complex (EMC) that enables the energy-independent insertion into endoplasmic reticulum membranes of newly synthesized membrane proteins.</text>
</comment>
<dbReference type="InterPro" id="IPR011990">
    <property type="entry name" value="TPR-like_helical_dom_sf"/>
</dbReference>
<dbReference type="Proteomes" id="UP001479436">
    <property type="component" value="Unassembled WGS sequence"/>
</dbReference>
<sequence>MIDKSIFLEFTYRRISGYNPFTTAELESLLQKRATYFTLMVGFNYNTAYAKLHDLSLTGERRPEEVVELGEKILFGGYAGQLGDEVWNVYEQVLIAALDTGRFDLAKKCLDKLQPRFPKSLRVKRLEGMSLEAEGKLEEAYTLYSDILTEDPTNILAVKRQIAIQKARGSITEAIQSLTKYLDIHCNDTEAWLELCALYLDQFMYQQAAFCLEEVILMQPLNHLFHLKYAEVLFTMDNIPMALKEFCHVIELCTDHVRGLYGVKACTGRLLKSGPGSSSRGTNGNTKRLSELDVMASERLLNIYSKSKSSASSQMKRVIEAWLTSQ</sequence>
<comment type="caution">
    <text evidence="5">The sequence shown here is derived from an EMBL/GenBank/DDBJ whole genome shotgun (WGS) entry which is preliminary data.</text>
</comment>
<keyword evidence="1" id="KW-0677">Repeat</keyword>
<dbReference type="Gene3D" id="1.25.40.10">
    <property type="entry name" value="Tetratricopeptide repeat domain"/>
    <property type="match status" value="1"/>
</dbReference>
<dbReference type="InterPro" id="IPR055217">
    <property type="entry name" value="TPR_EMC2"/>
</dbReference>
<gene>
    <name evidence="5" type="primary">oca3_1</name>
    <name evidence="5" type="ORF">K7432_008295</name>
</gene>
<evidence type="ECO:0000259" key="4">
    <source>
        <dbReference type="Pfam" id="PF22890"/>
    </source>
</evidence>
<comment type="similarity">
    <text evidence="3">Belongs to the EMC2 family.</text>
</comment>
<comment type="subcellular location">
    <subcellularLocation>
        <location evidence="3">Endoplasmic reticulum membrane</location>
        <topology evidence="3">Peripheral membrane protein</topology>
        <orientation evidence="3">Cytoplasmic side</orientation>
    </subcellularLocation>
</comment>
<proteinExistence type="inferred from homology"/>
<dbReference type="PANTHER" id="PTHR12760">
    <property type="entry name" value="TETRATRICOPEPTIDE REPEAT PROTEIN"/>
    <property type="match status" value="1"/>
</dbReference>
<dbReference type="InterPro" id="IPR039856">
    <property type="entry name" value="EMC2-like"/>
</dbReference>
<accession>A0ABR2WS48</accession>
<keyword evidence="3" id="KW-0256">Endoplasmic reticulum</keyword>
<keyword evidence="3" id="KW-0472">Membrane</keyword>
<name>A0ABR2WS48_9FUNG</name>
<keyword evidence="2" id="KW-0802">TPR repeat</keyword>
<feature type="domain" description="EMC2 TPR-like" evidence="4">
    <location>
        <begin position="124"/>
        <end position="233"/>
    </location>
</feature>